<evidence type="ECO:0000313" key="19">
    <source>
        <dbReference type="Proteomes" id="UP000494040"/>
    </source>
</evidence>
<dbReference type="GO" id="GO:0005789">
    <property type="term" value="C:endoplasmic reticulum membrane"/>
    <property type="evidence" value="ECO:0007669"/>
    <property type="project" value="UniProtKB-SubCell"/>
</dbReference>
<feature type="transmembrane region" description="Helical" evidence="17">
    <location>
        <begin position="131"/>
        <end position="152"/>
    </location>
</feature>
<name>A0A8I6R8N6_CIMLE</name>
<reference evidence="18" key="1">
    <citation type="submission" date="2022-01" db="UniProtKB">
        <authorList>
            <consortium name="EnsemblMetazoa"/>
        </authorList>
    </citation>
    <scope>IDENTIFICATION</scope>
</reference>
<keyword evidence="10 17" id="KW-1133">Transmembrane helix</keyword>
<dbReference type="Proteomes" id="UP000494040">
    <property type="component" value="Unassembled WGS sequence"/>
</dbReference>
<feature type="transmembrane region" description="Helical" evidence="17">
    <location>
        <begin position="19"/>
        <end position="38"/>
    </location>
</feature>
<organism evidence="18 19">
    <name type="scientific">Cimex lectularius</name>
    <name type="common">Bed bug</name>
    <name type="synonym">Acanthia lectularia</name>
    <dbReference type="NCBI Taxonomy" id="79782"/>
    <lineage>
        <taxon>Eukaryota</taxon>
        <taxon>Metazoa</taxon>
        <taxon>Ecdysozoa</taxon>
        <taxon>Arthropoda</taxon>
        <taxon>Hexapoda</taxon>
        <taxon>Insecta</taxon>
        <taxon>Pterygota</taxon>
        <taxon>Neoptera</taxon>
        <taxon>Paraneoptera</taxon>
        <taxon>Hemiptera</taxon>
        <taxon>Heteroptera</taxon>
        <taxon>Panheteroptera</taxon>
        <taxon>Cimicomorpha</taxon>
        <taxon>Cimicidae</taxon>
        <taxon>Cimex</taxon>
    </lineage>
</organism>
<evidence type="ECO:0000256" key="6">
    <source>
        <dbReference type="ARBA" id="ARBA00022679"/>
    </source>
</evidence>
<comment type="catalytic activity">
    <reaction evidence="16">
        <text>RX + glutathione = an S-substituted glutathione + a halide anion + H(+)</text>
        <dbReference type="Rhea" id="RHEA:16437"/>
        <dbReference type="ChEBI" id="CHEBI:15378"/>
        <dbReference type="ChEBI" id="CHEBI:16042"/>
        <dbReference type="ChEBI" id="CHEBI:17792"/>
        <dbReference type="ChEBI" id="CHEBI:57925"/>
        <dbReference type="ChEBI" id="CHEBI:90779"/>
        <dbReference type="EC" id="2.5.1.18"/>
    </reaction>
    <physiologicalReaction direction="left-to-right" evidence="16">
        <dbReference type="Rhea" id="RHEA:16438"/>
    </physiologicalReaction>
</comment>
<evidence type="ECO:0000256" key="15">
    <source>
        <dbReference type="ARBA" id="ARBA00039397"/>
    </source>
</evidence>
<evidence type="ECO:0000256" key="9">
    <source>
        <dbReference type="ARBA" id="ARBA00022824"/>
    </source>
</evidence>
<evidence type="ECO:0000256" key="16">
    <source>
        <dbReference type="ARBA" id="ARBA00049385"/>
    </source>
</evidence>
<comment type="subunit">
    <text evidence="14">Homotrimer; The trimer binds only one molecule of glutathione.</text>
</comment>
<dbReference type="OMA" id="FTFWVGV"/>
<dbReference type="KEGG" id="clec:106660806"/>
<dbReference type="GO" id="GO:0005741">
    <property type="term" value="C:mitochondrial outer membrane"/>
    <property type="evidence" value="ECO:0007669"/>
    <property type="project" value="UniProtKB-SubCell"/>
</dbReference>
<dbReference type="Gene3D" id="1.20.120.550">
    <property type="entry name" value="Membrane associated eicosanoid/glutathione metabolism-like domain"/>
    <property type="match status" value="1"/>
</dbReference>
<dbReference type="InterPro" id="IPR040162">
    <property type="entry name" value="MGST1-like"/>
</dbReference>
<protein>
    <recommendedName>
        <fullName evidence="15">Microsomal glutathione S-transferase 1</fullName>
        <ecNumber evidence="5">2.5.1.18</ecNumber>
    </recommendedName>
</protein>
<sequence>MEHSIGKSMSFNNPVFTSYLFYCSLLVLKVLMMVPLTARWRFSKKVFANPEDTKLSPKSQVKFDDPDVERVRRAHLNDLENIPVFFVAAYTYLLTNPNPWLAITLMRSFVLARFAHTLVYAVVVVPQPARFLAFMVGYGITAYMAVVSALSFCS</sequence>
<evidence type="ECO:0000256" key="14">
    <source>
        <dbReference type="ARBA" id="ARBA00038540"/>
    </source>
</evidence>
<dbReference type="PANTHER" id="PTHR10689">
    <property type="entry name" value="MICROSOMAL GLUTATHIONE S-TRANSFERASE 1"/>
    <property type="match status" value="1"/>
</dbReference>
<evidence type="ECO:0000256" key="12">
    <source>
        <dbReference type="ARBA" id="ARBA00023128"/>
    </source>
</evidence>
<evidence type="ECO:0000256" key="3">
    <source>
        <dbReference type="ARBA" id="ARBA00004477"/>
    </source>
</evidence>
<evidence type="ECO:0000256" key="5">
    <source>
        <dbReference type="ARBA" id="ARBA00012452"/>
    </source>
</evidence>
<evidence type="ECO:0000313" key="18">
    <source>
        <dbReference type="EnsemblMetazoa" id="XP_014239238.1"/>
    </source>
</evidence>
<dbReference type="Pfam" id="PF01124">
    <property type="entry name" value="MAPEG"/>
    <property type="match status" value="1"/>
</dbReference>
<feature type="transmembrane region" description="Helical" evidence="17">
    <location>
        <begin position="79"/>
        <end position="95"/>
    </location>
</feature>
<evidence type="ECO:0000256" key="7">
    <source>
        <dbReference type="ARBA" id="ARBA00022692"/>
    </source>
</evidence>
<keyword evidence="19" id="KW-1185">Reference proteome</keyword>
<evidence type="ECO:0000256" key="2">
    <source>
        <dbReference type="ARBA" id="ARBA00004294"/>
    </source>
</evidence>
<evidence type="ECO:0000256" key="11">
    <source>
        <dbReference type="ARBA" id="ARBA00022990"/>
    </source>
</evidence>
<dbReference type="PANTHER" id="PTHR10689:SF6">
    <property type="entry name" value="MICROSOMAL GLUTATHIONE S-TRANSFERASE 1"/>
    <property type="match status" value="1"/>
</dbReference>
<keyword evidence="11" id="KW-0007">Acetylation</keyword>
<dbReference type="FunFam" id="1.20.120.550:FF:000002">
    <property type="entry name" value="Microsomal glutathione S-transferase 1"/>
    <property type="match status" value="1"/>
</dbReference>
<evidence type="ECO:0000256" key="10">
    <source>
        <dbReference type="ARBA" id="ARBA00022989"/>
    </source>
</evidence>
<keyword evidence="13 17" id="KW-0472">Membrane</keyword>
<dbReference type="GO" id="GO:0004364">
    <property type="term" value="F:glutathione transferase activity"/>
    <property type="evidence" value="ECO:0007669"/>
    <property type="project" value="UniProtKB-EC"/>
</dbReference>
<dbReference type="InterPro" id="IPR023352">
    <property type="entry name" value="MAPEG-like_dom_sf"/>
</dbReference>
<keyword evidence="12" id="KW-0496">Mitochondrion</keyword>
<evidence type="ECO:0000256" key="4">
    <source>
        <dbReference type="ARBA" id="ARBA00010459"/>
    </source>
</evidence>
<dbReference type="InterPro" id="IPR001129">
    <property type="entry name" value="Membr-assoc_MAPEG"/>
</dbReference>
<dbReference type="EC" id="2.5.1.18" evidence="5"/>
<evidence type="ECO:0000256" key="13">
    <source>
        <dbReference type="ARBA" id="ARBA00023136"/>
    </source>
</evidence>
<evidence type="ECO:0000256" key="17">
    <source>
        <dbReference type="SAM" id="Phobius"/>
    </source>
</evidence>
<dbReference type="SUPFAM" id="SSF161084">
    <property type="entry name" value="MAPEG domain-like"/>
    <property type="match status" value="1"/>
</dbReference>
<evidence type="ECO:0000256" key="1">
    <source>
        <dbReference type="ARBA" id="ARBA00003701"/>
    </source>
</evidence>
<keyword evidence="6" id="KW-0808">Transferase</keyword>
<keyword evidence="8" id="KW-1000">Mitochondrion outer membrane</keyword>
<comment type="function">
    <text evidence="1">Conjugation of reduced glutathione to a wide number of exogenous and endogenous hydrophobic electrophiles.</text>
</comment>
<accession>A0A8I6R8N6</accession>
<proteinExistence type="inferred from homology"/>
<dbReference type="EnsemblMetazoa" id="XM_014383752.2">
    <property type="protein sequence ID" value="XP_014239238.1"/>
    <property type="gene ID" value="LOC106660806"/>
</dbReference>
<comment type="subcellular location">
    <subcellularLocation>
        <location evidence="3">Endoplasmic reticulum membrane</location>
        <topology evidence="3">Multi-pass membrane protein</topology>
    </subcellularLocation>
    <subcellularLocation>
        <location evidence="2">Mitochondrion outer membrane</location>
    </subcellularLocation>
</comment>
<comment type="similarity">
    <text evidence="4">Belongs to the MAPEG family.</text>
</comment>
<dbReference type="OrthoDB" id="193139at2759"/>
<dbReference type="AlphaFoldDB" id="A0A8I6R8N6"/>
<keyword evidence="7 17" id="KW-0812">Transmembrane</keyword>
<gene>
    <name evidence="18" type="primary">106660806</name>
</gene>
<evidence type="ECO:0000256" key="8">
    <source>
        <dbReference type="ARBA" id="ARBA00022787"/>
    </source>
</evidence>
<keyword evidence="9" id="KW-0256">Endoplasmic reticulum</keyword>